<evidence type="ECO:0000256" key="4">
    <source>
        <dbReference type="ARBA" id="ARBA00023136"/>
    </source>
</evidence>
<evidence type="ECO:0000313" key="6">
    <source>
        <dbReference type="EMBL" id="TQL60886.1"/>
    </source>
</evidence>
<keyword evidence="2" id="KW-0812">Transmembrane</keyword>
<dbReference type="GO" id="GO:0012505">
    <property type="term" value="C:endomembrane system"/>
    <property type="evidence" value="ECO:0007669"/>
    <property type="project" value="UniProtKB-SubCell"/>
</dbReference>
<feature type="domain" description="DUF1232" evidence="5">
    <location>
        <begin position="57"/>
        <end position="93"/>
    </location>
</feature>
<evidence type="ECO:0000256" key="3">
    <source>
        <dbReference type="ARBA" id="ARBA00022989"/>
    </source>
</evidence>
<comment type="caution">
    <text evidence="6">The sequence shown here is derived from an EMBL/GenBank/DDBJ whole genome shotgun (WGS) entry which is preliminary data.</text>
</comment>
<dbReference type="AlphaFoldDB" id="A0A542ZKL9"/>
<name>A0A542ZKL9_9MICO</name>
<organism evidence="6 7">
    <name type="scientific">Oryzihumus leptocrescens</name>
    <dbReference type="NCBI Taxonomy" id="297536"/>
    <lineage>
        <taxon>Bacteria</taxon>
        <taxon>Bacillati</taxon>
        <taxon>Actinomycetota</taxon>
        <taxon>Actinomycetes</taxon>
        <taxon>Micrococcales</taxon>
        <taxon>Intrasporangiaceae</taxon>
        <taxon>Oryzihumus</taxon>
    </lineage>
</organism>
<dbReference type="RefSeq" id="WP_246092142.1">
    <property type="nucleotide sequence ID" value="NZ_BAAAKX010000007.1"/>
</dbReference>
<evidence type="ECO:0000259" key="5">
    <source>
        <dbReference type="Pfam" id="PF06803"/>
    </source>
</evidence>
<protein>
    <submittedName>
        <fullName evidence="6">Uncharacterized protein DUF1232</fullName>
    </submittedName>
</protein>
<keyword evidence="4" id="KW-0472">Membrane</keyword>
<dbReference type="InterPro" id="IPR010652">
    <property type="entry name" value="DUF1232"/>
</dbReference>
<comment type="subcellular location">
    <subcellularLocation>
        <location evidence="1">Endomembrane system</location>
        <topology evidence="1">Multi-pass membrane protein</topology>
    </subcellularLocation>
</comment>
<gene>
    <name evidence="6" type="ORF">FB474_2286</name>
</gene>
<evidence type="ECO:0000313" key="7">
    <source>
        <dbReference type="Proteomes" id="UP000319514"/>
    </source>
</evidence>
<dbReference type="EMBL" id="VFOQ01000001">
    <property type="protein sequence ID" value="TQL60886.1"/>
    <property type="molecule type" value="Genomic_DNA"/>
</dbReference>
<accession>A0A542ZKL9</accession>
<proteinExistence type="predicted"/>
<dbReference type="Proteomes" id="UP000319514">
    <property type="component" value="Unassembled WGS sequence"/>
</dbReference>
<dbReference type="Pfam" id="PF06803">
    <property type="entry name" value="DUF1232"/>
    <property type="match status" value="1"/>
</dbReference>
<evidence type="ECO:0000256" key="1">
    <source>
        <dbReference type="ARBA" id="ARBA00004127"/>
    </source>
</evidence>
<evidence type="ECO:0000256" key="2">
    <source>
        <dbReference type="ARBA" id="ARBA00022692"/>
    </source>
</evidence>
<reference evidence="6 7" key="1">
    <citation type="submission" date="2019-06" db="EMBL/GenBank/DDBJ databases">
        <title>Sequencing the genomes of 1000 actinobacteria strains.</title>
        <authorList>
            <person name="Klenk H.-P."/>
        </authorList>
    </citation>
    <scope>NUCLEOTIDE SEQUENCE [LARGE SCALE GENOMIC DNA]</scope>
    <source>
        <strain evidence="6 7">DSM 18082</strain>
    </source>
</reference>
<keyword evidence="7" id="KW-1185">Reference proteome</keyword>
<keyword evidence="3" id="KW-1133">Transmembrane helix</keyword>
<sequence>MSTATALRWGAFRNIARALRAVTRPGSPGMGTRLSSLPRLVRATARGEYAGTSLGRLALLVGAVAYVVSPIDLAPEALLGLFGLADDAVVVSWIATTVVNETEAFLAWEEQRRRTVPGDVVG</sequence>